<dbReference type="STRING" id="525918.SAMN05660964_01044"/>
<proteinExistence type="predicted"/>
<gene>
    <name evidence="1" type="ORF">SAMN05660964_01044</name>
</gene>
<dbReference type="RefSeq" id="WP_093066108.1">
    <property type="nucleotide sequence ID" value="NZ_FNQP01000005.1"/>
</dbReference>
<accession>A0A1H3Z3N2</accession>
<dbReference type="Proteomes" id="UP000199397">
    <property type="component" value="Unassembled WGS sequence"/>
</dbReference>
<sequence length="106" mass="12111">MFTTLTEMLGKEAAQRFLTVAQTQLQQYQYDLQAGLQQQDWHTAAIIAHKLSATAHLYDSSTLPDLLALISSQNTEVLQQANFIDKLNQEFQQITSNIYLFIDDYP</sequence>
<dbReference type="GO" id="GO:0000160">
    <property type="term" value="P:phosphorelay signal transduction system"/>
    <property type="evidence" value="ECO:0007669"/>
    <property type="project" value="InterPro"/>
</dbReference>
<keyword evidence="2" id="KW-1185">Reference proteome</keyword>
<dbReference type="SUPFAM" id="SSF47226">
    <property type="entry name" value="Histidine-containing phosphotransfer domain, HPT domain"/>
    <property type="match status" value="1"/>
</dbReference>
<organism evidence="1 2">
    <name type="scientific">Thiothrix caldifontis</name>
    <dbReference type="NCBI Taxonomy" id="525918"/>
    <lineage>
        <taxon>Bacteria</taxon>
        <taxon>Pseudomonadati</taxon>
        <taxon>Pseudomonadota</taxon>
        <taxon>Gammaproteobacteria</taxon>
        <taxon>Thiotrichales</taxon>
        <taxon>Thiotrichaceae</taxon>
        <taxon>Thiothrix</taxon>
    </lineage>
</organism>
<evidence type="ECO:0000313" key="1">
    <source>
        <dbReference type="EMBL" id="SEA18266.1"/>
    </source>
</evidence>
<dbReference type="EMBL" id="FNQP01000005">
    <property type="protein sequence ID" value="SEA18266.1"/>
    <property type="molecule type" value="Genomic_DNA"/>
</dbReference>
<name>A0A1H3Z3N2_9GAMM</name>
<protein>
    <recommendedName>
        <fullName evidence="3">Hpt domain-containing protein</fullName>
    </recommendedName>
</protein>
<dbReference type="AlphaFoldDB" id="A0A1H3Z3N2"/>
<evidence type="ECO:0000313" key="2">
    <source>
        <dbReference type="Proteomes" id="UP000199397"/>
    </source>
</evidence>
<dbReference type="InterPro" id="IPR036641">
    <property type="entry name" value="HPT_dom_sf"/>
</dbReference>
<dbReference type="OrthoDB" id="9959498at2"/>
<dbReference type="Gene3D" id="1.20.120.160">
    <property type="entry name" value="HPT domain"/>
    <property type="match status" value="1"/>
</dbReference>
<evidence type="ECO:0008006" key="3">
    <source>
        <dbReference type="Google" id="ProtNLM"/>
    </source>
</evidence>
<reference evidence="1 2" key="1">
    <citation type="submission" date="2016-10" db="EMBL/GenBank/DDBJ databases">
        <authorList>
            <person name="de Groot N.N."/>
        </authorList>
    </citation>
    <scope>NUCLEOTIDE SEQUENCE [LARGE SCALE GENOMIC DNA]</scope>
    <source>
        <strain evidence="1 2">DSM 21228</strain>
    </source>
</reference>